<evidence type="ECO:0000259" key="1">
    <source>
        <dbReference type="Pfam" id="PF05709"/>
    </source>
</evidence>
<dbReference type="EMBL" id="WAJS01000030">
    <property type="protein sequence ID" value="KAB1642813.1"/>
    <property type="molecule type" value="Genomic_DNA"/>
</dbReference>
<gene>
    <name evidence="3" type="ORF">F8D48_09305</name>
</gene>
<dbReference type="Gene3D" id="2.40.30.200">
    <property type="match status" value="1"/>
</dbReference>
<accession>A0A7C8FST7</accession>
<comment type="caution">
    <text evidence="3">The sequence shown here is derived from an EMBL/GenBank/DDBJ whole genome shotgun (WGS) entry which is preliminary data.</text>
</comment>
<dbReference type="InterPro" id="IPR008841">
    <property type="entry name" value="Siphovirus-type_tail_N"/>
</dbReference>
<dbReference type="NCBIfam" id="TIGR01633">
    <property type="entry name" value="phi3626_gp14_N"/>
    <property type="match status" value="1"/>
</dbReference>
<organism evidence="3 4">
    <name type="scientific">Adlercreutzia muris</name>
    <dbReference type="NCBI Taxonomy" id="1796610"/>
    <lineage>
        <taxon>Bacteria</taxon>
        <taxon>Bacillati</taxon>
        <taxon>Actinomycetota</taxon>
        <taxon>Coriobacteriia</taxon>
        <taxon>Eggerthellales</taxon>
        <taxon>Eggerthellaceae</taxon>
        <taxon>Adlercreutzia</taxon>
    </lineage>
</organism>
<feature type="domain" description="Siphovirus-type tail component C-terminal" evidence="2">
    <location>
        <begin position="156"/>
        <end position="239"/>
    </location>
</feature>
<protein>
    <submittedName>
        <fullName evidence="3">Phage tail family protein</fullName>
    </submittedName>
</protein>
<name>A0A7C8FST7_9ACTN</name>
<reference evidence="3 4" key="1">
    <citation type="submission" date="2019-09" db="EMBL/GenBank/DDBJ databases">
        <title>Whole genome shotgun sequencing (WGS) of Ellagibacter isourolithinifaciens DSM 104140(T) and Adlercreutzia muris DSM 29508(T).</title>
        <authorList>
            <person name="Stoll D.A."/>
            <person name="Danylec N."/>
            <person name="Huch M."/>
        </authorList>
    </citation>
    <scope>NUCLEOTIDE SEQUENCE [LARGE SCALE GENOMIC DNA]</scope>
    <source>
        <strain evidence="3 4">DSM 29508</strain>
    </source>
</reference>
<dbReference type="AlphaFoldDB" id="A0A7C8FST7"/>
<keyword evidence="4" id="KW-1185">Reference proteome</keyword>
<sequence>MRMNYGRAGCTGLTYDGHRLSDVFQIADVQIPLLPTISAVSRSLAQRTGEYFASRKVGTREITIRLRLDAGSRSPEDIYAALRHAAAMFNVPDPRPLSFGDGLYTNAILVGDTAIEDVATYGEVELAMLCHDPFFYGDEHEIALAGETSFAVAGEECWPVIECTATGAAVVATNAVTGEFVRVPCASGNRVVIDMGRQRAERNGEFAPVDLMSDWWSVSGDARVSVSGATATLRYRERWL</sequence>
<dbReference type="Proteomes" id="UP000479639">
    <property type="component" value="Unassembled WGS sequence"/>
</dbReference>
<dbReference type="RefSeq" id="WP_151431504.1">
    <property type="nucleotide sequence ID" value="NZ_JANJZI010000002.1"/>
</dbReference>
<evidence type="ECO:0000313" key="3">
    <source>
        <dbReference type="EMBL" id="KAB1642813.1"/>
    </source>
</evidence>
<dbReference type="InterPro" id="IPR054738">
    <property type="entry name" value="Siphovirus-type_tail_C"/>
</dbReference>
<proteinExistence type="predicted"/>
<evidence type="ECO:0000313" key="4">
    <source>
        <dbReference type="Proteomes" id="UP000479639"/>
    </source>
</evidence>
<feature type="domain" description="Siphovirus-type tail component RIFT-related" evidence="1">
    <location>
        <begin position="25"/>
        <end position="130"/>
    </location>
</feature>
<dbReference type="Pfam" id="PF05709">
    <property type="entry name" value="Sipho_tail"/>
    <property type="match status" value="1"/>
</dbReference>
<evidence type="ECO:0000259" key="2">
    <source>
        <dbReference type="Pfam" id="PF22768"/>
    </source>
</evidence>
<dbReference type="Pfam" id="PF22768">
    <property type="entry name" value="SPP1_Dit"/>
    <property type="match status" value="1"/>
</dbReference>
<dbReference type="InterPro" id="IPR006520">
    <property type="entry name" value="Dit_BPSPP_N"/>
</dbReference>